<gene>
    <name evidence="1" type="ORF">LSH36_334g02011</name>
</gene>
<evidence type="ECO:0000313" key="1">
    <source>
        <dbReference type="EMBL" id="KAK2152238.1"/>
    </source>
</evidence>
<evidence type="ECO:0000313" key="2">
    <source>
        <dbReference type="Proteomes" id="UP001208570"/>
    </source>
</evidence>
<comment type="caution">
    <text evidence="1">The sequence shown here is derived from an EMBL/GenBank/DDBJ whole genome shotgun (WGS) entry which is preliminary data.</text>
</comment>
<reference evidence="1" key="1">
    <citation type="journal article" date="2023" name="Mol. Biol. Evol.">
        <title>Third-Generation Sequencing Reveals the Adaptive Role of the Epigenome in Three Deep-Sea Polychaetes.</title>
        <authorList>
            <person name="Perez M."/>
            <person name="Aroh O."/>
            <person name="Sun Y."/>
            <person name="Lan Y."/>
            <person name="Juniper S.K."/>
            <person name="Young C.R."/>
            <person name="Angers B."/>
            <person name="Qian P.Y."/>
        </authorList>
    </citation>
    <scope>NUCLEOTIDE SEQUENCE</scope>
    <source>
        <strain evidence="1">P08H-3</strain>
    </source>
</reference>
<dbReference type="SUPFAM" id="SSF51735">
    <property type="entry name" value="NAD(P)-binding Rossmann-fold domains"/>
    <property type="match status" value="3"/>
</dbReference>
<dbReference type="InterPro" id="IPR002347">
    <property type="entry name" value="SDR_fam"/>
</dbReference>
<accession>A0AAD9JFL0</accession>
<name>A0AAD9JFL0_9ANNE</name>
<proteinExistence type="predicted"/>
<dbReference type="Gene3D" id="3.40.50.720">
    <property type="entry name" value="NAD(P)-binding Rossmann-like Domain"/>
    <property type="match status" value="4"/>
</dbReference>
<organism evidence="1 2">
    <name type="scientific">Paralvinella palmiformis</name>
    <dbReference type="NCBI Taxonomy" id="53620"/>
    <lineage>
        <taxon>Eukaryota</taxon>
        <taxon>Metazoa</taxon>
        <taxon>Spiralia</taxon>
        <taxon>Lophotrochozoa</taxon>
        <taxon>Annelida</taxon>
        <taxon>Polychaeta</taxon>
        <taxon>Sedentaria</taxon>
        <taxon>Canalipalpata</taxon>
        <taxon>Terebellida</taxon>
        <taxon>Terebelliformia</taxon>
        <taxon>Alvinellidae</taxon>
        <taxon>Paralvinella</taxon>
    </lineage>
</organism>
<dbReference type="PRINTS" id="PR00081">
    <property type="entry name" value="GDHRDH"/>
</dbReference>
<dbReference type="InterPro" id="IPR036291">
    <property type="entry name" value="NAD(P)-bd_dom_sf"/>
</dbReference>
<dbReference type="Pfam" id="PF13561">
    <property type="entry name" value="adh_short_C2"/>
    <property type="match status" value="3"/>
</dbReference>
<dbReference type="PANTHER" id="PTHR43975:SF2">
    <property type="entry name" value="EG:BACR7A4.14 PROTEIN-RELATED"/>
    <property type="match status" value="1"/>
</dbReference>
<dbReference type="AlphaFoldDB" id="A0AAD9JFL0"/>
<dbReference type="EMBL" id="JAODUP010000335">
    <property type="protein sequence ID" value="KAK2152238.1"/>
    <property type="molecule type" value="Genomic_DNA"/>
</dbReference>
<keyword evidence="2" id="KW-1185">Reference proteome</keyword>
<protein>
    <submittedName>
        <fullName evidence="1">Uncharacterized protein</fullName>
    </submittedName>
</protein>
<dbReference type="PANTHER" id="PTHR43975">
    <property type="entry name" value="ZGC:101858"/>
    <property type="match status" value="1"/>
</dbReference>
<dbReference type="Proteomes" id="UP001208570">
    <property type="component" value="Unassembled WGS sequence"/>
</dbReference>
<sequence length="343" mass="36831">MSSLKDKVVVITGASSGIGAASAVKFAKHGCRLVITGRNQQGLNEVADRCVAEVIVRGDLKEDDAVREIITTTLDKFGTINVLFNNAGSVSMVDGALSVNGKVEALDEIPGFVKTGVSRILGEAAEMFWKQCEIVTPLEQKLSTSDEIADVVIFLASDLASSISGSNLVCDRLSTLASQVTDFTKFNPGFVKTRVSRILGEAAEMFWKQCEIVTPLEQKLSTSDEIADVVIFLASDLASSISGSNLVCDRLSTLASQVTDFTKFNPGFVKTRVSRILGEAAEMFWKQCEIVTPLEQKLSTSDEIADVVIFLASDLASSISGSNLVCDRLSTLASQVTDFTKFK</sequence>
<dbReference type="Pfam" id="PF00106">
    <property type="entry name" value="adh_short"/>
    <property type="match status" value="1"/>
</dbReference>